<dbReference type="SUPFAM" id="SSF52540">
    <property type="entry name" value="P-loop containing nucleoside triphosphate hydrolases"/>
    <property type="match status" value="1"/>
</dbReference>
<dbReference type="EMBL" id="UGXR01000001">
    <property type="protein sequence ID" value="SUH07623.1"/>
    <property type="molecule type" value="Genomic_DNA"/>
</dbReference>
<organism evidence="2 3">
    <name type="scientific">Salmonella enterica I</name>
    <dbReference type="NCBI Taxonomy" id="59201"/>
    <lineage>
        <taxon>Bacteria</taxon>
        <taxon>Pseudomonadati</taxon>
        <taxon>Pseudomonadota</taxon>
        <taxon>Gammaproteobacteria</taxon>
        <taxon>Enterobacterales</taxon>
        <taxon>Enterobacteriaceae</taxon>
        <taxon>Salmonella</taxon>
    </lineage>
</organism>
<evidence type="ECO:0000313" key="3">
    <source>
        <dbReference type="Proteomes" id="UP000254346"/>
    </source>
</evidence>
<accession>A0A379VM13</accession>
<dbReference type="Pfam" id="PF13175">
    <property type="entry name" value="AAA_15"/>
    <property type="match status" value="1"/>
</dbReference>
<dbReference type="AlphaFoldDB" id="A0A379VM13"/>
<dbReference type="InterPro" id="IPR041685">
    <property type="entry name" value="AAA_GajA/Old/RecF-like"/>
</dbReference>
<dbReference type="Gene3D" id="3.40.50.300">
    <property type="entry name" value="P-loop containing nucleotide triphosphate hydrolases"/>
    <property type="match status" value="1"/>
</dbReference>
<evidence type="ECO:0000313" key="2">
    <source>
        <dbReference type="EMBL" id="SUH07623.1"/>
    </source>
</evidence>
<dbReference type="CDD" id="cd00267">
    <property type="entry name" value="ABC_ATPase"/>
    <property type="match status" value="1"/>
</dbReference>
<protein>
    <submittedName>
        <fullName evidence="2">ATPase</fullName>
    </submittedName>
</protein>
<dbReference type="InterPro" id="IPR027417">
    <property type="entry name" value="P-loop_NTPase"/>
</dbReference>
<proteinExistence type="predicted"/>
<gene>
    <name evidence="2" type="ORF">NCTC8256_01523</name>
</gene>
<reference evidence="2 3" key="1">
    <citation type="submission" date="2018-06" db="EMBL/GenBank/DDBJ databases">
        <authorList>
            <consortium name="Pathogen Informatics"/>
            <person name="Doyle S."/>
        </authorList>
    </citation>
    <scope>NUCLEOTIDE SEQUENCE [LARGE SCALE GENOMIC DNA]</scope>
    <source>
        <strain evidence="2 3">NCTC8256</strain>
    </source>
</reference>
<dbReference type="Proteomes" id="UP000254346">
    <property type="component" value="Unassembled WGS sequence"/>
</dbReference>
<dbReference type="PANTHER" id="PTHR43581">
    <property type="entry name" value="ATP/GTP PHOSPHATASE"/>
    <property type="match status" value="1"/>
</dbReference>
<name>A0A379VM13_SALET</name>
<feature type="domain" description="Endonuclease GajA/Old nuclease/RecF-like AAA" evidence="1">
    <location>
        <begin position="4"/>
        <end position="403"/>
    </location>
</feature>
<sequence length="419" mass="48696">MFRLSSVKIEGFWGRLNASCSFNEDVNIIIGRNGTGKTTFMNILHSVLALELESLNENSFDNVTIKIKEGSKTKTIKVVSKFDITKALPTFEYTISRKKYIIRSFEDRRLPIYMRRKYQEDVEKLKLELDKLVALSSLSVYRLRSGEDFEIRDKYGSKLINPVDYRLEQLLQNLTKYQLYLSQRARDVSAKLQKEVLASILYSKEDGIDDTFNFSFDKEKERRNLITAYSQLGAFDSDVRKKINFHVESIANTFEELRLAEKNNRNILNVDYRSFEALRKTQRIIKMSLKSEDEIKNIFLPINLFLETLHEFITDKTFNFISGELVIENEHGPISHSNLSSGEKQLLILFIETLLQQNKPFIYLTDEPELSLHIAWQRKIIPAIKQLNPNAQIIAATHSPEVASKYRNAIFDMEKLVHG</sequence>
<dbReference type="InterPro" id="IPR051396">
    <property type="entry name" value="Bact_Antivir_Def_Nuclease"/>
</dbReference>
<evidence type="ECO:0000259" key="1">
    <source>
        <dbReference type="Pfam" id="PF13175"/>
    </source>
</evidence>
<dbReference type="PANTHER" id="PTHR43581:SF2">
    <property type="entry name" value="EXCINUCLEASE ATPASE SUBUNIT"/>
    <property type="match status" value="1"/>
</dbReference>